<accession>A0AAD5ZB75</accession>
<comment type="similarity">
    <text evidence="2">Belongs to the kiwellin family.</text>
</comment>
<dbReference type="PANTHER" id="PTHR33191">
    <property type="entry name" value="RIPENING-RELATED PROTEIN 2-RELATED"/>
    <property type="match status" value="1"/>
</dbReference>
<keyword evidence="4" id="KW-0732">Signal</keyword>
<evidence type="ECO:0000313" key="7">
    <source>
        <dbReference type="Proteomes" id="UP001210211"/>
    </source>
</evidence>
<protein>
    <submittedName>
        <fullName evidence="6">Uncharacterized protein</fullName>
    </submittedName>
</protein>
<dbReference type="Pfam" id="PF24300">
    <property type="entry name" value="KWL1"/>
    <property type="match status" value="1"/>
</dbReference>
<evidence type="ECO:0000256" key="4">
    <source>
        <dbReference type="ARBA" id="ARBA00022729"/>
    </source>
</evidence>
<evidence type="ECO:0000256" key="1">
    <source>
        <dbReference type="ARBA" id="ARBA00004613"/>
    </source>
</evidence>
<dbReference type="Gene3D" id="2.40.40.10">
    <property type="entry name" value="RlpA-like domain"/>
    <property type="match status" value="1"/>
</dbReference>
<evidence type="ECO:0000256" key="3">
    <source>
        <dbReference type="ARBA" id="ARBA00022525"/>
    </source>
</evidence>
<feature type="transmembrane region" description="Helical" evidence="5">
    <location>
        <begin position="30"/>
        <end position="51"/>
    </location>
</feature>
<dbReference type="GO" id="GO:0005576">
    <property type="term" value="C:extracellular region"/>
    <property type="evidence" value="ECO:0007669"/>
    <property type="project" value="UniProtKB-SubCell"/>
</dbReference>
<dbReference type="PANTHER" id="PTHR33191:SF58">
    <property type="entry name" value="RIPENING-RELATED PROTEIN 1"/>
    <property type="match status" value="1"/>
</dbReference>
<reference evidence="6 7" key="1">
    <citation type="journal article" date="2022" name="Cell">
        <title>Repeat-based holocentromeres influence genome architecture and karyotype evolution.</title>
        <authorList>
            <person name="Hofstatter P.G."/>
            <person name="Thangavel G."/>
            <person name="Lux T."/>
            <person name="Neumann P."/>
            <person name="Vondrak T."/>
            <person name="Novak P."/>
            <person name="Zhang M."/>
            <person name="Costa L."/>
            <person name="Castellani M."/>
            <person name="Scott A."/>
            <person name="Toegelov H."/>
            <person name="Fuchs J."/>
            <person name="Mata-Sucre Y."/>
            <person name="Dias Y."/>
            <person name="Vanzela A.L.L."/>
            <person name="Huettel B."/>
            <person name="Almeida C.C.S."/>
            <person name="Simkova H."/>
            <person name="Souza G."/>
            <person name="Pedrosa-Harand A."/>
            <person name="Macas J."/>
            <person name="Mayer K.F.X."/>
            <person name="Houben A."/>
            <person name="Marques A."/>
        </authorList>
    </citation>
    <scope>NUCLEOTIDE SEQUENCE [LARGE SCALE GENOMIC DNA]</scope>
    <source>
        <strain evidence="6">RhyTen1mFocal</strain>
    </source>
</reference>
<comment type="subcellular location">
    <subcellularLocation>
        <location evidence="1">Secreted</location>
    </subcellularLocation>
</comment>
<dbReference type="Proteomes" id="UP001210211">
    <property type="component" value="Unassembled WGS sequence"/>
</dbReference>
<evidence type="ECO:0000313" key="6">
    <source>
        <dbReference type="EMBL" id="KAJ3690192.1"/>
    </source>
</evidence>
<evidence type="ECO:0000256" key="2">
    <source>
        <dbReference type="ARBA" id="ARBA00005592"/>
    </source>
</evidence>
<evidence type="ECO:0000256" key="5">
    <source>
        <dbReference type="SAM" id="Phobius"/>
    </source>
</evidence>
<name>A0AAD5ZB75_9POAL</name>
<dbReference type="AlphaFoldDB" id="A0AAD5ZB75"/>
<gene>
    <name evidence="6" type="ORF">LUZ61_019356</name>
</gene>
<proteinExistence type="inferred from homology"/>
<keyword evidence="7" id="KW-1185">Reference proteome</keyword>
<keyword evidence="5" id="KW-1133">Transmembrane helix</keyword>
<keyword evidence="5" id="KW-0812">Transmembrane</keyword>
<comment type="caution">
    <text evidence="6">The sequence shown here is derived from an EMBL/GenBank/DDBJ whole genome shotgun (WGS) entry which is preliminary data.</text>
</comment>
<organism evidence="6 7">
    <name type="scientific">Rhynchospora tenuis</name>
    <dbReference type="NCBI Taxonomy" id="198213"/>
    <lineage>
        <taxon>Eukaryota</taxon>
        <taxon>Viridiplantae</taxon>
        <taxon>Streptophyta</taxon>
        <taxon>Embryophyta</taxon>
        <taxon>Tracheophyta</taxon>
        <taxon>Spermatophyta</taxon>
        <taxon>Magnoliopsida</taxon>
        <taxon>Liliopsida</taxon>
        <taxon>Poales</taxon>
        <taxon>Cyperaceae</taxon>
        <taxon>Cyperoideae</taxon>
        <taxon>Rhynchosporeae</taxon>
        <taxon>Rhynchospora</taxon>
    </lineage>
</organism>
<dbReference type="InterPro" id="IPR039271">
    <property type="entry name" value="Kiwellin-like"/>
</dbReference>
<dbReference type="CDD" id="cd22270">
    <property type="entry name" value="DPBB_kiwellin-like"/>
    <property type="match status" value="1"/>
</dbReference>
<dbReference type="EMBL" id="JAMRDG010000002">
    <property type="protein sequence ID" value="KAJ3690192.1"/>
    <property type="molecule type" value="Genomic_DNA"/>
</dbReference>
<keyword evidence="3" id="KW-0964">Secreted</keyword>
<sequence>MSERCHHLAFLLPPPRLTMATTFSTSARLSFLSFHFPFFFLFLLVFSQENIRVREIEKKRQLKKQHHYPPDPPKVLFSLRISKSQISCAQAMPNTSSLPLLISLLIFLSLSSFNRASIRILIGTCHASSFLTGKAGFCTTQNYADCCQTGELYPQYRCSPAVTNTTNAKLDVGGFSQGSDGGAAAECDGNFHNDTDLVVALPTGWYNGGSRCLKKIRINGNGKSVLAKVVDECDSVNGCTADQNFEPPCPPNVINASPGVWNALGIPTSMMEVSITWSDA</sequence>
<dbReference type="InterPro" id="IPR036908">
    <property type="entry name" value="RlpA-like_sf"/>
</dbReference>
<dbReference type="SUPFAM" id="SSF50685">
    <property type="entry name" value="Barwin-like endoglucanases"/>
    <property type="match status" value="1"/>
</dbReference>
<keyword evidence="5" id="KW-0472">Membrane</keyword>